<accession>A0A9N9D725</accession>
<feature type="region of interest" description="Disordered" evidence="1">
    <location>
        <begin position="83"/>
        <end position="139"/>
    </location>
</feature>
<organism evidence="2 3">
    <name type="scientific">Paraglomus brasilianum</name>
    <dbReference type="NCBI Taxonomy" id="144538"/>
    <lineage>
        <taxon>Eukaryota</taxon>
        <taxon>Fungi</taxon>
        <taxon>Fungi incertae sedis</taxon>
        <taxon>Mucoromycota</taxon>
        <taxon>Glomeromycotina</taxon>
        <taxon>Glomeromycetes</taxon>
        <taxon>Paraglomerales</taxon>
        <taxon>Paraglomeraceae</taxon>
        <taxon>Paraglomus</taxon>
    </lineage>
</organism>
<feature type="compositionally biased region" description="Polar residues" evidence="1">
    <location>
        <begin position="83"/>
        <end position="105"/>
    </location>
</feature>
<evidence type="ECO:0000313" key="3">
    <source>
        <dbReference type="Proteomes" id="UP000789739"/>
    </source>
</evidence>
<comment type="caution">
    <text evidence="2">The sequence shown here is derived from an EMBL/GenBank/DDBJ whole genome shotgun (WGS) entry which is preliminary data.</text>
</comment>
<feature type="compositionally biased region" description="Polar residues" evidence="1">
    <location>
        <begin position="201"/>
        <end position="213"/>
    </location>
</feature>
<feature type="region of interest" description="Disordered" evidence="1">
    <location>
        <begin position="181"/>
        <end position="213"/>
    </location>
</feature>
<dbReference type="Proteomes" id="UP000789739">
    <property type="component" value="Unassembled WGS sequence"/>
</dbReference>
<gene>
    <name evidence="2" type="ORF">PBRASI_LOCUS8938</name>
</gene>
<protein>
    <submittedName>
        <fullName evidence="2">10558_t:CDS:1</fullName>
    </submittedName>
</protein>
<keyword evidence="3" id="KW-1185">Reference proteome</keyword>
<feature type="compositionally biased region" description="Low complexity" evidence="1">
    <location>
        <begin position="181"/>
        <end position="194"/>
    </location>
</feature>
<evidence type="ECO:0000313" key="2">
    <source>
        <dbReference type="EMBL" id="CAG8625213.1"/>
    </source>
</evidence>
<feature type="compositionally biased region" description="Basic and acidic residues" evidence="1">
    <location>
        <begin position="113"/>
        <end position="127"/>
    </location>
</feature>
<proteinExistence type="predicted"/>
<sequence>MDGTKLRQVRRLKNLLLSQIVCPSTTHEQYDILRGLYNSVKDNPSSHAIFVEGRYDEVIGCLTVIHDNRDIWRKLAQLSEPSQTNVSIGLSSKPSTSDSPQTSQLARRGKDRKKTDRKPYSKPEKQISDSNTPFRTYGRTLPPNFGQYFQVFPLEKNKNYRNTHAPQMASGMRTSIPETIPDTPSTISASSTITGFPISKSPRSMSTHTLDRGSTISSNCTINGLSIDGTSSSMTRGYMPNITPTISGYFESQRSMSFSNGESGRSTILLPMICTWIPRNTDEIKNNLKP</sequence>
<name>A0A9N9D725_9GLOM</name>
<evidence type="ECO:0000256" key="1">
    <source>
        <dbReference type="SAM" id="MobiDB-lite"/>
    </source>
</evidence>
<reference evidence="2" key="1">
    <citation type="submission" date="2021-06" db="EMBL/GenBank/DDBJ databases">
        <authorList>
            <person name="Kallberg Y."/>
            <person name="Tangrot J."/>
            <person name="Rosling A."/>
        </authorList>
    </citation>
    <scope>NUCLEOTIDE SEQUENCE</scope>
    <source>
        <strain evidence="2">BR232B</strain>
    </source>
</reference>
<dbReference type="EMBL" id="CAJVPI010001748">
    <property type="protein sequence ID" value="CAG8625213.1"/>
    <property type="molecule type" value="Genomic_DNA"/>
</dbReference>
<dbReference type="OrthoDB" id="10483424at2759"/>
<dbReference type="AlphaFoldDB" id="A0A9N9D725"/>